<feature type="region of interest" description="Disordered" evidence="1">
    <location>
        <begin position="421"/>
        <end position="444"/>
    </location>
</feature>
<dbReference type="PANTHER" id="PTHR30595">
    <property type="entry name" value="GLPR-RELATED TRANSCRIPTIONAL REPRESSOR"/>
    <property type="match status" value="1"/>
</dbReference>
<dbReference type="InterPro" id="IPR011991">
    <property type="entry name" value="ArsR-like_HTH"/>
</dbReference>
<dbReference type="Gene3D" id="3.30.565.60">
    <property type="match status" value="1"/>
</dbReference>
<dbReference type="Proteomes" id="UP000297951">
    <property type="component" value="Unassembled WGS sequence"/>
</dbReference>
<dbReference type="RefSeq" id="WP_135013685.1">
    <property type="nucleotide sequence ID" value="NZ_JADGLK010000046.1"/>
</dbReference>
<dbReference type="InterPro" id="IPR038461">
    <property type="entry name" value="Schlafen_AlbA_2_dom_sf"/>
</dbReference>
<gene>
    <name evidence="3" type="ORF">E4U03_10585</name>
</gene>
<name>A0A4Y9F133_9MICC</name>
<dbReference type="InterPro" id="IPR038475">
    <property type="entry name" value="RecG_C_sf"/>
</dbReference>
<dbReference type="PANTHER" id="PTHR30595:SF6">
    <property type="entry name" value="SCHLAFEN ALBA-2 DOMAIN-CONTAINING PROTEIN"/>
    <property type="match status" value="1"/>
</dbReference>
<comment type="caution">
    <text evidence="3">The sequence shown here is derived from an EMBL/GenBank/DDBJ whole genome shotgun (WGS) entry which is preliminary data.</text>
</comment>
<dbReference type="Gene3D" id="3.30.950.30">
    <property type="entry name" value="Schlafen, AAA domain"/>
    <property type="match status" value="1"/>
</dbReference>
<evidence type="ECO:0000259" key="2">
    <source>
        <dbReference type="Pfam" id="PF04326"/>
    </source>
</evidence>
<dbReference type="Pfam" id="PF13412">
    <property type="entry name" value="HTH_24"/>
    <property type="match status" value="1"/>
</dbReference>
<evidence type="ECO:0000313" key="3">
    <source>
        <dbReference type="EMBL" id="TFU20820.1"/>
    </source>
</evidence>
<evidence type="ECO:0000256" key="1">
    <source>
        <dbReference type="SAM" id="MobiDB-lite"/>
    </source>
</evidence>
<dbReference type="Pfam" id="PF13749">
    <property type="entry name" value="HATPase_c_4"/>
    <property type="match status" value="1"/>
</dbReference>
<organism evidence="3 4">
    <name type="scientific">Rothia nasimurium</name>
    <dbReference type="NCBI Taxonomy" id="85336"/>
    <lineage>
        <taxon>Bacteria</taxon>
        <taxon>Bacillati</taxon>
        <taxon>Actinomycetota</taxon>
        <taxon>Actinomycetes</taxon>
        <taxon>Micrococcales</taxon>
        <taxon>Micrococcaceae</taxon>
        <taxon>Rothia</taxon>
    </lineage>
</organism>
<dbReference type="Gene3D" id="1.10.10.10">
    <property type="entry name" value="Winged helix-like DNA-binding domain superfamily/Winged helix DNA-binding domain"/>
    <property type="match status" value="1"/>
</dbReference>
<protein>
    <submittedName>
        <fullName evidence="3">AAA family ATPase</fullName>
    </submittedName>
</protein>
<dbReference type="AlphaFoldDB" id="A0A4Y9F133"/>
<dbReference type="InterPro" id="IPR007421">
    <property type="entry name" value="Schlafen_AlbA_2_dom"/>
</dbReference>
<sequence length="512" mass="55370">MTWTSERLTETLKQLRQRQGDTTAIEVKKAQGGMPTRLGETLCAFANMPSGGTIILGVDEKAGFTVTGVPQVAQLEAAIAAHNRNDVTPAPYLEFTSLSPEEDEPTTVLIVEVQGLPITDEPATYKGVSYLRQSDGDYAMNPVELRMIEIAKLHTSEHVRYDAQPAPNSTRADLNPQLVKSYLEHTRASSRRMRQLEDEDILRATGVLDPQGTPTVAGLYGLGFYPQGPEPALGVTAAVLTTRNGTSRSRNLEHFDGAVPDLLADLTNWVEANLPTYQVYNGSGDLYDQTVLPMTAVREVIANALVHRDLSPLTLSTGKSVQVRITERCLIVESPGGLRGLSTHQLLSEEHAQAAVNQRLYHLMKNSETSDGARVIEGEGGGIREVQQALEAVGAPTPIFTDTGVKFRVVLWFAEHPLPARQEQPASPVPTHRPSVYPSSPAPVLPQGVGKNTPLIAQSLASGQVLTRAQLADETGLSPAQVRYAVEQLLEAGLVAMVGERGRKGTGYRWVG</sequence>
<evidence type="ECO:0000313" key="4">
    <source>
        <dbReference type="Proteomes" id="UP000297951"/>
    </source>
</evidence>
<dbReference type="InterPro" id="IPR036390">
    <property type="entry name" value="WH_DNA-bd_sf"/>
</dbReference>
<dbReference type="EMBL" id="SPQC01000046">
    <property type="protein sequence ID" value="TFU20820.1"/>
    <property type="molecule type" value="Genomic_DNA"/>
</dbReference>
<dbReference type="Pfam" id="PF04326">
    <property type="entry name" value="SLFN_AlbA_2"/>
    <property type="match status" value="1"/>
</dbReference>
<accession>A0A4Y9F133</accession>
<dbReference type="OrthoDB" id="9805115at2"/>
<reference evidence="3 4" key="1">
    <citation type="submission" date="2019-03" db="EMBL/GenBank/DDBJ databases">
        <title>Diversity of the mouse oral microbiome.</title>
        <authorList>
            <person name="Joseph S."/>
            <person name="Aduse-Opoku J."/>
            <person name="Curtis M."/>
            <person name="Wade W."/>
            <person name="Hashim A."/>
        </authorList>
    </citation>
    <scope>NUCLEOTIDE SEQUENCE [LARGE SCALE GENOMIC DNA]</scope>
    <source>
        <strain evidence="4">irhom_31</strain>
    </source>
</reference>
<proteinExistence type="predicted"/>
<dbReference type="CDD" id="cd00090">
    <property type="entry name" value="HTH_ARSR"/>
    <property type="match status" value="1"/>
</dbReference>
<feature type="domain" description="Schlafen AlbA-2" evidence="2">
    <location>
        <begin position="23"/>
        <end position="141"/>
    </location>
</feature>
<dbReference type="SUPFAM" id="SSF46785">
    <property type="entry name" value="Winged helix' DNA-binding domain"/>
    <property type="match status" value="1"/>
</dbReference>
<dbReference type="InterPro" id="IPR036388">
    <property type="entry name" value="WH-like_DNA-bd_sf"/>
</dbReference>